<protein>
    <submittedName>
        <fullName evidence="1">Uncharacterized protein</fullName>
    </submittedName>
</protein>
<comment type="caution">
    <text evidence="1">The sequence shown here is derived from an EMBL/GenBank/DDBJ whole genome shotgun (WGS) entry which is preliminary data.</text>
</comment>
<accession>A0ABR0QVZ6</accession>
<proteinExistence type="predicted"/>
<dbReference type="EMBL" id="JARKNE010000002">
    <property type="protein sequence ID" value="KAK5843052.1"/>
    <property type="molecule type" value="Genomic_DNA"/>
</dbReference>
<evidence type="ECO:0000313" key="1">
    <source>
        <dbReference type="EMBL" id="KAK5843052.1"/>
    </source>
</evidence>
<gene>
    <name evidence="1" type="ORF">PVK06_005482</name>
</gene>
<name>A0ABR0QVZ6_GOSAR</name>
<evidence type="ECO:0000313" key="2">
    <source>
        <dbReference type="Proteomes" id="UP001358586"/>
    </source>
</evidence>
<dbReference type="Proteomes" id="UP001358586">
    <property type="component" value="Chromosome 2"/>
</dbReference>
<keyword evidence="2" id="KW-1185">Reference proteome</keyword>
<reference evidence="1 2" key="1">
    <citation type="submission" date="2023-03" db="EMBL/GenBank/DDBJ databases">
        <title>WGS of Gossypium arboreum.</title>
        <authorList>
            <person name="Yu D."/>
        </authorList>
    </citation>
    <scope>NUCLEOTIDE SEQUENCE [LARGE SCALE GENOMIC DNA]</scope>
    <source>
        <tissue evidence="1">Leaf</tissue>
    </source>
</reference>
<organism evidence="1 2">
    <name type="scientific">Gossypium arboreum</name>
    <name type="common">Tree cotton</name>
    <name type="synonym">Gossypium nanking</name>
    <dbReference type="NCBI Taxonomy" id="29729"/>
    <lineage>
        <taxon>Eukaryota</taxon>
        <taxon>Viridiplantae</taxon>
        <taxon>Streptophyta</taxon>
        <taxon>Embryophyta</taxon>
        <taxon>Tracheophyta</taxon>
        <taxon>Spermatophyta</taxon>
        <taxon>Magnoliopsida</taxon>
        <taxon>eudicotyledons</taxon>
        <taxon>Gunneridae</taxon>
        <taxon>Pentapetalae</taxon>
        <taxon>rosids</taxon>
        <taxon>malvids</taxon>
        <taxon>Malvales</taxon>
        <taxon>Malvaceae</taxon>
        <taxon>Malvoideae</taxon>
        <taxon>Gossypium</taxon>
    </lineage>
</organism>
<sequence>MVHSLRAYNHSLNGYMPLVNTTEAISRLTRPSDVVSPYKAFDDLAAILVERKYEPLNFFYSYYRLCILPWSIPPTRVVGFAQSSTPSQNSNNMDVDAIIEKALKVVDDTDAKMQVADSNRKRPVTSERESTLPIPLARHETQAESVTTLADVCPLTQSLLGTLTPLFFPFMPLFLAIRPRHPLGPSIETLEFKYNSLKIESEGRVHQLEEQIKAQEEQWLVDLEKIQKENIEALAQFKAGIEERIMDYLPKLKSNYIFHAHVAWALSI</sequence>